<comment type="cofactor">
    <cofactor evidence="2">
        <name>Mg(2+)</name>
        <dbReference type="ChEBI" id="CHEBI:18420"/>
    </cofactor>
</comment>
<protein>
    <submittedName>
        <fullName evidence="8">CoA pyrophosphatase</fullName>
    </submittedName>
</protein>
<evidence type="ECO:0000256" key="5">
    <source>
        <dbReference type="ARBA" id="ARBA00022842"/>
    </source>
</evidence>
<keyword evidence="3" id="KW-0479">Metal-binding</keyword>
<dbReference type="GO" id="GO:0010945">
    <property type="term" value="F:coenzyme A diphosphatase activity"/>
    <property type="evidence" value="ECO:0007669"/>
    <property type="project" value="InterPro"/>
</dbReference>
<dbReference type="InterPro" id="IPR015797">
    <property type="entry name" value="NUDIX_hydrolase-like_dom_sf"/>
</dbReference>
<dbReference type="GO" id="GO:0046872">
    <property type="term" value="F:metal ion binding"/>
    <property type="evidence" value="ECO:0007669"/>
    <property type="project" value="UniProtKB-KW"/>
</dbReference>
<evidence type="ECO:0000259" key="7">
    <source>
        <dbReference type="PROSITE" id="PS51462"/>
    </source>
</evidence>
<evidence type="ECO:0000313" key="9">
    <source>
        <dbReference type="Proteomes" id="UP000246077"/>
    </source>
</evidence>
<accession>A0A317EAG3</accession>
<keyword evidence="6" id="KW-0464">Manganese</keyword>
<keyword evidence="4" id="KW-0378">Hydrolase</keyword>
<dbReference type="PROSITE" id="PS51462">
    <property type="entry name" value="NUDIX"/>
    <property type="match status" value="1"/>
</dbReference>
<dbReference type="PANTHER" id="PTHR12992">
    <property type="entry name" value="NUDIX HYDROLASE"/>
    <property type="match status" value="1"/>
</dbReference>
<evidence type="ECO:0000256" key="3">
    <source>
        <dbReference type="ARBA" id="ARBA00022723"/>
    </source>
</evidence>
<feature type="domain" description="Nudix hydrolase" evidence="7">
    <location>
        <begin position="46"/>
        <end position="182"/>
    </location>
</feature>
<evidence type="ECO:0000256" key="6">
    <source>
        <dbReference type="ARBA" id="ARBA00023211"/>
    </source>
</evidence>
<organism evidence="8 9">
    <name type="scientific">Zavarzinia compransoris</name>
    <dbReference type="NCBI Taxonomy" id="1264899"/>
    <lineage>
        <taxon>Bacteria</taxon>
        <taxon>Pseudomonadati</taxon>
        <taxon>Pseudomonadota</taxon>
        <taxon>Alphaproteobacteria</taxon>
        <taxon>Rhodospirillales</taxon>
        <taxon>Zavarziniaceae</taxon>
        <taxon>Zavarzinia</taxon>
    </lineage>
</organism>
<dbReference type="SUPFAM" id="SSF55811">
    <property type="entry name" value="Nudix"/>
    <property type="match status" value="1"/>
</dbReference>
<comment type="cofactor">
    <cofactor evidence="1">
        <name>Mn(2+)</name>
        <dbReference type="ChEBI" id="CHEBI:29035"/>
    </cofactor>
</comment>
<dbReference type="PANTHER" id="PTHR12992:SF11">
    <property type="entry name" value="MITOCHONDRIAL COENZYME A DIPHOSPHATASE NUDT8"/>
    <property type="match status" value="1"/>
</dbReference>
<dbReference type="EMBL" id="QGLF01000001">
    <property type="protein sequence ID" value="PWR23284.1"/>
    <property type="molecule type" value="Genomic_DNA"/>
</dbReference>
<dbReference type="Gene3D" id="3.90.79.10">
    <property type="entry name" value="Nucleoside Triphosphate Pyrophosphohydrolase"/>
    <property type="match status" value="1"/>
</dbReference>
<dbReference type="NCBIfam" id="NF007980">
    <property type="entry name" value="PRK10707.1"/>
    <property type="match status" value="1"/>
</dbReference>
<dbReference type="AlphaFoldDB" id="A0A317EAG3"/>
<name>A0A317EAG3_9PROT</name>
<dbReference type="Proteomes" id="UP000246077">
    <property type="component" value="Unassembled WGS sequence"/>
</dbReference>
<evidence type="ECO:0000256" key="4">
    <source>
        <dbReference type="ARBA" id="ARBA00022801"/>
    </source>
</evidence>
<evidence type="ECO:0000256" key="2">
    <source>
        <dbReference type="ARBA" id="ARBA00001946"/>
    </source>
</evidence>
<reference evidence="9" key="1">
    <citation type="submission" date="2018-05" db="EMBL/GenBank/DDBJ databases">
        <title>Zavarzinia sp. HR-AS.</title>
        <authorList>
            <person name="Lee Y."/>
            <person name="Jeon C.O."/>
        </authorList>
    </citation>
    <scope>NUCLEOTIDE SEQUENCE [LARGE SCALE GENOMIC DNA]</scope>
    <source>
        <strain evidence="9">DSM 1231</strain>
    </source>
</reference>
<dbReference type="RefSeq" id="WP_109919318.1">
    <property type="nucleotide sequence ID" value="NZ_QGLF01000001.1"/>
</dbReference>
<comment type="caution">
    <text evidence="8">The sequence shown here is derived from an EMBL/GenBank/DDBJ whole genome shotgun (WGS) entry which is preliminary data.</text>
</comment>
<dbReference type="OrthoDB" id="9802805at2"/>
<dbReference type="CDD" id="cd03426">
    <property type="entry name" value="NUDIX_CoAse_Nudt7"/>
    <property type="match status" value="1"/>
</dbReference>
<keyword evidence="9" id="KW-1185">Reference proteome</keyword>
<evidence type="ECO:0000313" key="8">
    <source>
        <dbReference type="EMBL" id="PWR23284.1"/>
    </source>
</evidence>
<keyword evidence="5" id="KW-0460">Magnesium</keyword>
<gene>
    <name evidence="8" type="ORF">DKG75_01565</name>
</gene>
<evidence type="ECO:0000256" key="1">
    <source>
        <dbReference type="ARBA" id="ARBA00001936"/>
    </source>
</evidence>
<dbReference type="Pfam" id="PF00293">
    <property type="entry name" value="NUDIX"/>
    <property type="match status" value="1"/>
</dbReference>
<dbReference type="InterPro" id="IPR000086">
    <property type="entry name" value="NUDIX_hydrolase_dom"/>
</dbReference>
<dbReference type="InterPro" id="IPR045121">
    <property type="entry name" value="CoAse"/>
</dbReference>
<proteinExistence type="predicted"/>
<sequence>MTRAEIAARLRHRLEPSEPAPADIPAVGDFDLNPEMRDLVPAGRLLRPAAVLVPLVERAPGLTVLLTRRTDHLKNHAGQVSFPGGRIEPGDPDPVAAALREAQEEIGLDRALVSVAGFLDPYETSTGFHVTPVVGFLDSGFTPVPDPNEVAEVFEVPLDFLMDPANQQRHSREYMGVQRFFYAMPYGSHYIWGATAGMLMNMARRLGRA</sequence>